<dbReference type="Proteomes" id="UP001501072">
    <property type="component" value="Unassembled WGS sequence"/>
</dbReference>
<dbReference type="EMBL" id="BAAAHU010000019">
    <property type="protein sequence ID" value="GAA1008894.1"/>
    <property type="molecule type" value="Genomic_DNA"/>
</dbReference>
<protein>
    <submittedName>
        <fullName evidence="1">Uncharacterized protein</fullName>
    </submittedName>
</protein>
<sequence length="95" mass="10027">MGESDPHLHVTARTGRDDAVVRNVPAFAFGPAGDLPSPVPTGCGERVPCAMTSPHPQKVTCPACREHARRERLRLAERVGRPGGACPERPSAPPG</sequence>
<proteinExistence type="predicted"/>
<name>A0ABP4DFP1_9ACTN</name>
<accession>A0ABP4DFP1</accession>
<organism evidence="1 2">
    <name type="scientific">Streptomyces thermogriseus</name>
    <dbReference type="NCBI Taxonomy" id="75292"/>
    <lineage>
        <taxon>Bacteria</taxon>
        <taxon>Bacillati</taxon>
        <taxon>Actinomycetota</taxon>
        <taxon>Actinomycetes</taxon>
        <taxon>Kitasatosporales</taxon>
        <taxon>Streptomycetaceae</taxon>
        <taxon>Streptomyces</taxon>
    </lineage>
</organism>
<keyword evidence="2" id="KW-1185">Reference proteome</keyword>
<evidence type="ECO:0000313" key="2">
    <source>
        <dbReference type="Proteomes" id="UP001501072"/>
    </source>
</evidence>
<dbReference type="RefSeq" id="WP_245863061.1">
    <property type="nucleotide sequence ID" value="NZ_BAAAHU010000019.1"/>
</dbReference>
<reference evidence="2" key="1">
    <citation type="journal article" date="2019" name="Int. J. Syst. Evol. Microbiol.">
        <title>The Global Catalogue of Microorganisms (GCM) 10K type strain sequencing project: providing services to taxonomists for standard genome sequencing and annotation.</title>
        <authorList>
            <consortium name="The Broad Institute Genomics Platform"/>
            <consortium name="The Broad Institute Genome Sequencing Center for Infectious Disease"/>
            <person name="Wu L."/>
            <person name="Ma J."/>
        </authorList>
    </citation>
    <scope>NUCLEOTIDE SEQUENCE [LARGE SCALE GENOMIC DNA]</scope>
    <source>
        <strain evidence="2">JCM 11269</strain>
    </source>
</reference>
<evidence type="ECO:0000313" key="1">
    <source>
        <dbReference type="EMBL" id="GAA1008894.1"/>
    </source>
</evidence>
<gene>
    <name evidence="1" type="ORF">GCM10009564_22630</name>
</gene>
<comment type="caution">
    <text evidence="1">The sequence shown here is derived from an EMBL/GenBank/DDBJ whole genome shotgun (WGS) entry which is preliminary data.</text>
</comment>